<dbReference type="CDD" id="cd02440">
    <property type="entry name" value="AdoMet_MTases"/>
    <property type="match status" value="1"/>
</dbReference>
<evidence type="ECO:0000313" key="3">
    <source>
        <dbReference type="Proteomes" id="UP000031563"/>
    </source>
</evidence>
<feature type="domain" description="Methyltransferase type 11" evidence="1">
    <location>
        <begin position="53"/>
        <end position="143"/>
    </location>
</feature>
<keyword evidence="2" id="KW-0489">Methyltransferase</keyword>
<evidence type="ECO:0000259" key="1">
    <source>
        <dbReference type="Pfam" id="PF08241"/>
    </source>
</evidence>
<dbReference type="Gene3D" id="3.40.50.150">
    <property type="entry name" value="Vaccinia Virus protein VP39"/>
    <property type="match status" value="1"/>
</dbReference>
<accession>A0A0F5HZ81</accession>
<proteinExistence type="predicted"/>
<name>A0A0F5HZ81_BACTR</name>
<dbReference type="SUPFAM" id="SSF53335">
    <property type="entry name" value="S-adenosyl-L-methionine-dependent methyltransferases"/>
    <property type="match status" value="1"/>
</dbReference>
<dbReference type="Proteomes" id="UP000031563">
    <property type="component" value="Unassembled WGS sequence"/>
</dbReference>
<dbReference type="STRING" id="1221996.QY95_02814"/>
<protein>
    <submittedName>
        <fullName evidence="2">Ubiquinone/menaquinone biosynthesis methyltransferase UbiE</fullName>
    </submittedName>
</protein>
<dbReference type="GO" id="GO:0032259">
    <property type="term" value="P:methylation"/>
    <property type="evidence" value="ECO:0007669"/>
    <property type="project" value="UniProtKB-KW"/>
</dbReference>
<evidence type="ECO:0000313" key="2">
    <source>
        <dbReference type="EMBL" id="KKB37704.1"/>
    </source>
</evidence>
<dbReference type="PANTHER" id="PTHR43861:SF1">
    <property type="entry name" value="TRANS-ACONITATE 2-METHYLTRANSFERASE"/>
    <property type="match status" value="1"/>
</dbReference>
<dbReference type="Pfam" id="PF08241">
    <property type="entry name" value="Methyltransf_11"/>
    <property type="match status" value="1"/>
</dbReference>
<comment type="caution">
    <text evidence="2">The sequence shown here is derived from an EMBL/GenBank/DDBJ whole genome shotgun (WGS) entry which is preliminary data.</text>
</comment>
<gene>
    <name evidence="2" type="ORF">QY95_02814</name>
</gene>
<dbReference type="EMBL" id="JWIR02000051">
    <property type="protein sequence ID" value="KKB37704.1"/>
    <property type="molecule type" value="Genomic_DNA"/>
</dbReference>
<dbReference type="PANTHER" id="PTHR43861">
    <property type="entry name" value="TRANS-ACONITATE 2-METHYLTRANSFERASE-RELATED"/>
    <property type="match status" value="1"/>
</dbReference>
<dbReference type="GO" id="GO:0008757">
    <property type="term" value="F:S-adenosylmethionine-dependent methyltransferase activity"/>
    <property type="evidence" value="ECO:0007669"/>
    <property type="project" value="InterPro"/>
</dbReference>
<keyword evidence="2" id="KW-0830">Ubiquinone</keyword>
<reference evidence="2" key="1">
    <citation type="submission" date="2015-02" db="EMBL/GenBank/DDBJ databases">
        <title>Genome Assembly of Bacillaceae bacterium MTCC 8252.</title>
        <authorList>
            <person name="Verma A."/>
            <person name="Khatri I."/>
            <person name="Mual P."/>
            <person name="Subramanian S."/>
            <person name="Krishnamurthi S."/>
        </authorList>
    </citation>
    <scope>NUCLEOTIDE SEQUENCE [LARGE SCALE GENOMIC DNA]</scope>
    <source>
        <strain evidence="2">MTCC 8252</strain>
    </source>
</reference>
<dbReference type="InterPro" id="IPR029063">
    <property type="entry name" value="SAM-dependent_MTases_sf"/>
</dbReference>
<keyword evidence="2" id="KW-0808">Transferase</keyword>
<dbReference type="RefSeq" id="WP_039237840.1">
    <property type="nucleotide sequence ID" value="NZ_JWIR02000051.1"/>
</dbReference>
<dbReference type="AlphaFoldDB" id="A0A0F5HZ81"/>
<sequence>MSTSSWQSDAKGKWNERAGMWHSKSADMWDGGSRKSVVPFFVKHIEKESLVADLGCGDGYGSQKLHREGYTVTGIDLSNKMVELAKRFEGKGLSFKQGDLSQLPFTTGQLDAALAINSIEWTEQPWQVLKEVHRVLKPGGKLCAAILGPTAGPRENSYERLNGKAVIMNTMMPWEFERLAEEQGFEEIEQHYVYRDSAATINVESLPAELKQSLTFFTLFMLRKC</sequence>
<dbReference type="InterPro" id="IPR013216">
    <property type="entry name" value="Methyltransf_11"/>
</dbReference>
<organism evidence="2 3">
    <name type="scientific">Bacillus thermotolerans</name>
    <name type="common">Quasibacillus thermotolerans</name>
    <dbReference type="NCBI Taxonomy" id="1221996"/>
    <lineage>
        <taxon>Bacteria</taxon>
        <taxon>Bacillati</taxon>
        <taxon>Bacillota</taxon>
        <taxon>Bacilli</taxon>
        <taxon>Bacillales</taxon>
        <taxon>Bacillaceae</taxon>
        <taxon>Bacillus</taxon>
    </lineage>
</organism>
<keyword evidence="3" id="KW-1185">Reference proteome</keyword>
<accession>A0A0F5HWE3</accession>